<dbReference type="AlphaFoldDB" id="A0A6G7GUY2"/>
<evidence type="ECO:0000313" key="2">
    <source>
        <dbReference type="Proteomes" id="UP000501926"/>
    </source>
</evidence>
<evidence type="ECO:0000313" key="1">
    <source>
        <dbReference type="EMBL" id="QII13398.1"/>
    </source>
</evidence>
<protein>
    <submittedName>
        <fullName evidence="1">Uncharacterized protein</fullName>
    </submittedName>
</protein>
<organism evidence="1 2">
    <name type="scientific">Kuenenia stuttgartiensis</name>
    <dbReference type="NCBI Taxonomy" id="174633"/>
    <lineage>
        <taxon>Bacteria</taxon>
        <taxon>Pseudomonadati</taxon>
        <taxon>Planctomycetota</taxon>
        <taxon>Candidatus Brocadiia</taxon>
        <taxon>Candidatus Brocadiales</taxon>
        <taxon>Candidatus Brocadiaceae</taxon>
        <taxon>Candidatus Kuenenia</taxon>
    </lineage>
</organism>
<name>A0A6G7GUY2_KUEST</name>
<accession>A0A6G7GUY2</accession>
<sequence length="48" mass="5811">MREWLRIKYIKLYKPFQKKYLTRSINMGTIPILENNTGVVPVFPNRRS</sequence>
<proteinExistence type="predicted"/>
<reference evidence="1 2" key="1">
    <citation type="submission" date="2020-02" db="EMBL/GenBank/DDBJ databases">
        <title>Newly sequenced genome of strain CSTR1 showed variability in Candidatus Kuenenia stuttgartiensis genomes.</title>
        <authorList>
            <person name="Ding C."/>
            <person name="Adrian L."/>
        </authorList>
    </citation>
    <scope>NUCLEOTIDE SEQUENCE [LARGE SCALE GENOMIC DNA]</scope>
    <source>
        <strain evidence="1 2">CSTR1</strain>
    </source>
</reference>
<dbReference type="Proteomes" id="UP000501926">
    <property type="component" value="Chromosome"/>
</dbReference>
<gene>
    <name evidence="1" type="ORF">KsCSTR_40190</name>
</gene>
<dbReference type="EMBL" id="CP049055">
    <property type="protein sequence ID" value="QII13398.1"/>
    <property type="molecule type" value="Genomic_DNA"/>
</dbReference>